<dbReference type="FunFam" id="3.10.105.10:FF:000001">
    <property type="entry name" value="Oligopeptide ABC transporter, oligopeptide-binding protein"/>
    <property type="match status" value="1"/>
</dbReference>
<comment type="subcellular location">
    <subcellularLocation>
        <location evidence="1">Cell membrane</location>
        <topology evidence="1">Lipid-anchor</topology>
    </subcellularLocation>
</comment>
<dbReference type="GO" id="GO:1904680">
    <property type="term" value="F:peptide transmembrane transporter activity"/>
    <property type="evidence" value="ECO:0007669"/>
    <property type="project" value="TreeGrafter"/>
</dbReference>
<evidence type="ECO:0000259" key="9">
    <source>
        <dbReference type="Pfam" id="PF00496"/>
    </source>
</evidence>
<dbReference type="SUPFAM" id="SSF53850">
    <property type="entry name" value="Periplasmic binding protein-like II"/>
    <property type="match status" value="1"/>
</dbReference>
<keyword evidence="6" id="KW-0564">Palmitate</keyword>
<comment type="caution">
    <text evidence="10">The sequence shown here is derived from an EMBL/GenBank/DDBJ whole genome shotgun (WGS) entry which is preliminary data.</text>
</comment>
<sequence length="538" mass="60991">MKKFLLFVIMTVLAITSVACGKKETQKASAGKGEGDRLVTNISSDPYTLDSAIATDSTSGYIIGQLFSSLYTQDNNGKYQNELAEKEEVNADGTEYTIHLKKDIKWSDGSPITANDFEFAWKRLLNPKTGSMNATEMYFIKGAEAYNTGKGEEGQVGIQVVDPQTLKVTLEHPVASIKQKLASSLFIPLAKKSIDDNNKLKTDPKELITNGPFTLKEWKHNQAITVQKNKEFYDKKVTLKEIEFRIIPDSKTAYQLFKSKELDLLSGLPQEMIEKEKEKGNKEYKRVAGFSSYIYSFNVEKEPFTNAKVRKAFSLAVDRKFIVEKLYKNNAQEAYAFVPEGAKTQSGRDFRKEKGDYVKFDPAEAKKLLEEGMKEQGWPTLPEVTLKFTTDTQHKKVAEAMQEMFKKNLGVDIKLENKEWKSYIDTYKQSDFQLAYMGWGGSLLDPITKLDLYAGDGPNNYAKWHNKEFDALINEAKVEQNEDKRFELLHKAEDIMFTDSPLIPIIFPSASYLQKSSVSGVQFIIGSSPELRYAKIKK</sequence>
<protein>
    <submittedName>
        <fullName evidence="10">Peptide ABC transporter substrate-binding protein</fullName>
    </submittedName>
</protein>
<evidence type="ECO:0000256" key="3">
    <source>
        <dbReference type="ARBA" id="ARBA00022448"/>
    </source>
</evidence>
<proteinExistence type="inferred from homology"/>
<dbReference type="InterPro" id="IPR030678">
    <property type="entry name" value="Peptide/Ni-bd"/>
</dbReference>
<feature type="signal peptide" evidence="8">
    <location>
        <begin position="1"/>
        <end position="21"/>
    </location>
</feature>
<dbReference type="Gene3D" id="3.10.105.10">
    <property type="entry name" value="Dipeptide-binding Protein, Domain 3"/>
    <property type="match status" value="1"/>
</dbReference>
<feature type="chain" id="PRO_5040772424" evidence="8">
    <location>
        <begin position="22"/>
        <end position="538"/>
    </location>
</feature>
<name>A0A9X6FMS4_BACTU</name>
<organism evidence="10 11">
    <name type="scientific">Bacillus thuringiensis serovar subtoxicus</name>
    <dbReference type="NCBI Taxonomy" id="475791"/>
    <lineage>
        <taxon>Bacteria</taxon>
        <taxon>Bacillati</taxon>
        <taxon>Bacillota</taxon>
        <taxon>Bacilli</taxon>
        <taxon>Bacillales</taxon>
        <taxon>Bacillaceae</taxon>
        <taxon>Bacillus</taxon>
        <taxon>Bacillus cereus group</taxon>
    </lineage>
</organism>
<dbReference type="GO" id="GO:0015833">
    <property type="term" value="P:peptide transport"/>
    <property type="evidence" value="ECO:0007669"/>
    <property type="project" value="UniProtKB-KW"/>
</dbReference>
<keyword evidence="5" id="KW-0653">Protein transport</keyword>
<dbReference type="PANTHER" id="PTHR30290:SF79">
    <property type="entry name" value="DIPEPTIDE-BINDING PROTEIN DPPE"/>
    <property type="match status" value="1"/>
</dbReference>
<evidence type="ECO:0000256" key="6">
    <source>
        <dbReference type="ARBA" id="ARBA00023139"/>
    </source>
</evidence>
<gene>
    <name evidence="10" type="ORF">BK754_07785</name>
</gene>
<evidence type="ECO:0000256" key="8">
    <source>
        <dbReference type="SAM" id="SignalP"/>
    </source>
</evidence>
<evidence type="ECO:0000313" key="10">
    <source>
        <dbReference type="EMBL" id="OTY97939.1"/>
    </source>
</evidence>
<feature type="domain" description="Solute-binding protein family 5" evidence="9">
    <location>
        <begin position="78"/>
        <end position="460"/>
    </location>
</feature>
<keyword evidence="7" id="KW-0449">Lipoprotein</keyword>
<dbReference type="FunFam" id="3.90.76.10:FF:000001">
    <property type="entry name" value="Oligopeptide ABC transporter substrate-binding protein"/>
    <property type="match status" value="1"/>
</dbReference>
<dbReference type="AlphaFoldDB" id="A0A9X6FMS4"/>
<dbReference type="RefSeq" id="WP_086411612.1">
    <property type="nucleotide sequence ID" value="NZ_NFDT01000060.1"/>
</dbReference>
<dbReference type="Gene3D" id="3.40.190.10">
    <property type="entry name" value="Periplasmic binding protein-like II"/>
    <property type="match status" value="1"/>
</dbReference>
<dbReference type="PIRSF" id="PIRSF002741">
    <property type="entry name" value="MppA"/>
    <property type="match status" value="1"/>
</dbReference>
<evidence type="ECO:0000256" key="5">
    <source>
        <dbReference type="ARBA" id="ARBA00022856"/>
    </source>
</evidence>
<evidence type="ECO:0000313" key="11">
    <source>
        <dbReference type="Proteomes" id="UP000194882"/>
    </source>
</evidence>
<dbReference type="GO" id="GO:0043190">
    <property type="term" value="C:ATP-binding cassette (ABC) transporter complex"/>
    <property type="evidence" value="ECO:0007669"/>
    <property type="project" value="InterPro"/>
</dbReference>
<reference evidence="10 11" key="1">
    <citation type="submission" date="2016-10" db="EMBL/GenBank/DDBJ databases">
        <title>Comparative genomics of Bacillus thuringiensis reveals a path to pathogens against multiple invertebrate hosts.</title>
        <authorList>
            <person name="Zheng J."/>
            <person name="Gao Q."/>
            <person name="Liu H."/>
            <person name="Peng D."/>
            <person name="Ruan L."/>
            <person name="Sun M."/>
        </authorList>
    </citation>
    <scope>NUCLEOTIDE SEQUENCE [LARGE SCALE GENOMIC DNA]</scope>
    <source>
        <strain evidence="10">BGSC 4I4</strain>
    </source>
</reference>
<evidence type="ECO:0000256" key="2">
    <source>
        <dbReference type="ARBA" id="ARBA00005695"/>
    </source>
</evidence>
<keyword evidence="3" id="KW-0813">Transport</keyword>
<dbReference type="InterPro" id="IPR000914">
    <property type="entry name" value="SBP_5_dom"/>
</dbReference>
<dbReference type="CDD" id="cd08504">
    <property type="entry name" value="PBP2_OppA"/>
    <property type="match status" value="1"/>
</dbReference>
<dbReference type="PROSITE" id="PS01040">
    <property type="entry name" value="SBP_BACTERIAL_5"/>
    <property type="match status" value="1"/>
</dbReference>
<accession>A0A9X6FMS4</accession>
<dbReference type="PANTHER" id="PTHR30290">
    <property type="entry name" value="PERIPLASMIC BINDING COMPONENT OF ABC TRANSPORTER"/>
    <property type="match status" value="1"/>
</dbReference>
<dbReference type="InterPro" id="IPR023765">
    <property type="entry name" value="SBP_5_CS"/>
</dbReference>
<dbReference type="Gene3D" id="3.90.76.10">
    <property type="entry name" value="Dipeptide-binding Protein, Domain 1"/>
    <property type="match status" value="1"/>
</dbReference>
<dbReference type="GO" id="GO:0030288">
    <property type="term" value="C:outer membrane-bounded periplasmic space"/>
    <property type="evidence" value="ECO:0007669"/>
    <property type="project" value="UniProtKB-ARBA"/>
</dbReference>
<dbReference type="EMBL" id="NFDT01000060">
    <property type="protein sequence ID" value="OTY97939.1"/>
    <property type="molecule type" value="Genomic_DNA"/>
</dbReference>
<dbReference type="Pfam" id="PF00496">
    <property type="entry name" value="SBP_bac_5"/>
    <property type="match status" value="1"/>
</dbReference>
<dbReference type="InterPro" id="IPR039424">
    <property type="entry name" value="SBP_5"/>
</dbReference>
<comment type="similarity">
    <text evidence="2">Belongs to the bacterial solute-binding protein 5 family.</text>
</comment>
<evidence type="ECO:0000256" key="7">
    <source>
        <dbReference type="ARBA" id="ARBA00023288"/>
    </source>
</evidence>
<evidence type="ECO:0000256" key="4">
    <source>
        <dbReference type="ARBA" id="ARBA00022729"/>
    </source>
</evidence>
<dbReference type="Proteomes" id="UP000194882">
    <property type="component" value="Unassembled WGS sequence"/>
</dbReference>
<evidence type="ECO:0000256" key="1">
    <source>
        <dbReference type="ARBA" id="ARBA00004193"/>
    </source>
</evidence>
<keyword evidence="5" id="KW-0571">Peptide transport</keyword>
<dbReference type="PROSITE" id="PS51257">
    <property type="entry name" value="PROKAR_LIPOPROTEIN"/>
    <property type="match status" value="1"/>
</dbReference>
<keyword evidence="4 8" id="KW-0732">Signal</keyword>